<dbReference type="EMBL" id="VLLG01000003">
    <property type="protein sequence ID" value="TWI88213.1"/>
    <property type="molecule type" value="Genomic_DNA"/>
</dbReference>
<keyword evidence="2" id="KW-1185">Reference proteome</keyword>
<accession>A0A562T4B5</accession>
<evidence type="ECO:0000313" key="1">
    <source>
        <dbReference type="EMBL" id="TWI88213.1"/>
    </source>
</evidence>
<protein>
    <submittedName>
        <fullName evidence="1">Uncharacterized protein</fullName>
    </submittedName>
</protein>
<dbReference type="RefSeq" id="WP_145713248.1">
    <property type="nucleotide sequence ID" value="NZ_BAAAFY010000001.1"/>
</dbReference>
<proteinExistence type="predicted"/>
<reference evidence="1 2" key="1">
    <citation type="journal article" date="2013" name="Stand. Genomic Sci.">
        <title>Genomic Encyclopedia of Type Strains, Phase I: The one thousand microbial genomes (KMG-I) project.</title>
        <authorList>
            <person name="Kyrpides N.C."/>
            <person name="Woyke T."/>
            <person name="Eisen J.A."/>
            <person name="Garrity G."/>
            <person name="Lilburn T.G."/>
            <person name="Beck B.J."/>
            <person name="Whitman W.B."/>
            <person name="Hugenholtz P."/>
            <person name="Klenk H.P."/>
        </authorList>
    </citation>
    <scope>NUCLEOTIDE SEQUENCE [LARGE SCALE GENOMIC DNA]</scope>
    <source>
        <strain evidence="1 2">DSM 13484</strain>
    </source>
</reference>
<evidence type="ECO:0000313" key="2">
    <source>
        <dbReference type="Proteomes" id="UP000316778"/>
    </source>
</evidence>
<dbReference type="PROSITE" id="PS51257">
    <property type="entry name" value="PROKAR_LIPOPROTEIN"/>
    <property type="match status" value="1"/>
</dbReference>
<dbReference type="Proteomes" id="UP000316778">
    <property type="component" value="Unassembled WGS sequence"/>
</dbReference>
<comment type="caution">
    <text evidence="1">The sequence shown here is derived from an EMBL/GenBank/DDBJ whole genome shotgun (WGS) entry which is preliminary data.</text>
</comment>
<name>A0A562T4B5_CHIJA</name>
<gene>
    <name evidence="1" type="ORF">LX66_2296</name>
</gene>
<organism evidence="1 2">
    <name type="scientific">Chitinophaga japonensis</name>
    <name type="common">Flexibacter japonensis</name>
    <dbReference type="NCBI Taxonomy" id="104662"/>
    <lineage>
        <taxon>Bacteria</taxon>
        <taxon>Pseudomonadati</taxon>
        <taxon>Bacteroidota</taxon>
        <taxon>Chitinophagia</taxon>
        <taxon>Chitinophagales</taxon>
        <taxon>Chitinophagaceae</taxon>
        <taxon>Chitinophaga</taxon>
    </lineage>
</organism>
<sequence>MHRLIDHISYWRMLAAGIVALAPVMVSCEKEDAMSAPAPANIQTVPYQDTLRGVITENTLLINNRTWYIDGLVYVSNEATLTIEQGTVIKVVTGKRETIQPRLNGGLVITRGAKIMARGTPVRPIHFTVTDSSDNSHNAWCGMMLLGRAPVKKTPARQGTLILPSGNGLAYGGDIPEDSSGVLEYIRFDYLQIPPNKIKKTQQRSLQPGLLLLGTGSHTIVKDVVMRPVSHEHHLKQEEHLP</sequence>
<dbReference type="AlphaFoldDB" id="A0A562T4B5"/>
<dbReference type="OrthoDB" id="673915at2"/>
<dbReference type="PANTHER" id="PTHR41339:SF1">
    <property type="entry name" value="SECRETED PROTEIN"/>
    <property type="match status" value="1"/>
</dbReference>
<dbReference type="PANTHER" id="PTHR41339">
    <property type="entry name" value="LIPL48"/>
    <property type="match status" value="1"/>
</dbReference>